<dbReference type="Bgee" id="ENSMODG00000027792">
    <property type="expression patterns" value="Expressed in forelimb bud and 18 other cell types or tissues"/>
</dbReference>
<evidence type="ECO:0000259" key="12">
    <source>
        <dbReference type="PROSITE" id="PS50805"/>
    </source>
</evidence>
<dbReference type="PANTHER" id="PTHR24381:SF390">
    <property type="entry name" value="ZINC FINGER PROTEIN 37 HOMOLOG"/>
    <property type="match status" value="1"/>
</dbReference>
<dbReference type="CDD" id="cd07765">
    <property type="entry name" value="KRAB_A-box"/>
    <property type="match status" value="1"/>
</dbReference>
<feature type="domain" description="C2H2-type" evidence="11">
    <location>
        <begin position="752"/>
        <end position="779"/>
    </location>
</feature>
<evidence type="ECO:0000256" key="4">
    <source>
        <dbReference type="ARBA" id="ARBA00022737"/>
    </source>
</evidence>
<dbReference type="AlphaFoldDB" id="A0A5F8GM12"/>
<keyword evidence="5 9" id="KW-0863">Zinc-finger</keyword>
<dbReference type="SUPFAM" id="SSF109640">
    <property type="entry name" value="KRAB domain (Kruppel-associated box)"/>
    <property type="match status" value="1"/>
</dbReference>
<feature type="domain" description="C2H2-type" evidence="11">
    <location>
        <begin position="555"/>
        <end position="582"/>
    </location>
</feature>
<dbReference type="Proteomes" id="UP000002280">
    <property type="component" value="Chromosome 3"/>
</dbReference>
<dbReference type="PROSITE" id="PS50805">
    <property type="entry name" value="KRAB"/>
    <property type="match status" value="1"/>
</dbReference>
<keyword evidence="8" id="KW-0539">Nucleus</keyword>
<evidence type="ECO:0000256" key="1">
    <source>
        <dbReference type="ARBA" id="ARBA00004123"/>
    </source>
</evidence>
<feature type="domain" description="C2H2-type" evidence="11">
    <location>
        <begin position="892"/>
        <end position="920"/>
    </location>
</feature>
<feature type="region of interest" description="Disordered" evidence="10">
    <location>
        <begin position="1"/>
        <end position="233"/>
    </location>
</feature>
<proteinExistence type="inferred from homology"/>
<dbReference type="FunFam" id="3.30.160.60:FF:001158">
    <property type="entry name" value="zinc finger protein 22"/>
    <property type="match status" value="1"/>
</dbReference>
<feature type="domain" description="C2H2-type" evidence="11">
    <location>
        <begin position="696"/>
        <end position="723"/>
    </location>
</feature>
<evidence type="ECO:0000256" key="5">
    <source>
        <dbReference type="ARBA" id="ARBA00022771"/>
    </source>
</evidence>
<dbReference type="InterPro" id="IPR001909">
    <property type="entry name" value="KRAB"/>
</dbReference>
<dbReference type="PROSITE" id="PS00028">
    <property type="entry name" value="ZINC_FINGER_C2H2_1"/>
    <property type="match status" value="15"/>
</dbReference>
<sequence length="979" mass="109404">MACPPLGWGRWGPPRPFPGFQPLLPGFGPDQAELRGSLKGRPIGGGSRGGPAPSGGPPRPASPQEPRRSSFLQAPQARPPEKQSHQGRPRDRPRSLGHPGAGGSPCLGMPAEPKSSGSPPPPEGGGPEKAGTGAPGGRQRGWERPQSQKRSPETRRGSFRRAGSPSSLLGARGDWAASASLGARGQAGSFRKTSSPERKPGRHSPVGSRGFCRGTEQGPEGGSWEEAEGAPLCPQREESRLPGCLLGTLRSVMESLEECGEGTGLEPCKTPHASVTFKDVAVDFTWEEWRLLDPPQKELFWEVMLENYRNLVCLGLADSNKDVRISELESGEPHWIPTGGVLRSCWPGWESRLQTKESAPKMSISVKVLSQEKFLEDDLRICKMAKTWECDGRLKKKESMEGKPSRRIKIIQAEPPNEAGGSAYDKYSQTPSPEPDLFPQQGASVVMQGQKGDNQRGSSTMYLNQGQRDQIHSRKKRRKVNKCQKVLGHDLGSIKKRGILSEETVHETGNSFPRINECGPHQTTDRRKKCNELTKWRKTVCAELYSRCQSRERRYKCSECGKAFQQKGDLKTHYRIHTGEKPFKCSDCGRAFQQKGDLKIHYRIHTGEKPFKCSECGKAFSRAGTLKRHQSTHTGEKPFGCSECGKTFRRNSHLLSHQRRIHGEIKLHECNVCGKAFSRKYDLTTHSSIHTGEKPFECSECGRAFQQKGDLKIHYRIHTGEKPFKCSECGKAFSRARTLKRHQSTHTGEKPFKCSECGKAFLHKGALKRHYRIHTGEKPFKCSECGKAFQQKGALKRHYRIHTGEKPFKCSECGKAFQQKGTLKIHYRIHTGEKPFKCSECGKAFSRARTLKRHQSTHTGEKPFDCSECGKAFQQKGALKIHYRIHTGEKPFECSECGKAFPRNSHLLSHQRTIHGEIKRHECNVCGKAFYRKYDLTTHSSIHTGEKPFECSECGKAFPRNSRLLSHQRRIHGGINLHE</sequence>
<dbReference type="GO" id="GO:0003677">
    <property type="term" value="F:DNA binding"/>
    <property type="evidence" value="ECO:0007669"/>
    <property type="project" value="UniProtKB-KW"/>
</dbReference>
<name>A0A5F8GM12_MONDO</name>
<feature type="domain" description="C2H2-type" evidence="11">
    <location>
        <begin position="780"/>
        <end position="807"/>
    </location>
</feature>
<feature type="domain" description="C2H2-type" evidence="11">
    <location>
        <begin position="583"/>
        <end position="610"/>
    </location>
</feature>
<feature type="domain" description="C2H2-type" evidence="11">
    <location>
        <begin position="724"/>
        <end position="751"/>
    </location>
</feature>
<feature type="compositionally biased region" description="Polar residues" evidence="10">
    <location>
        <begin position="451"/>
        <end position="468"/>
    </location>
</feature>
<dbReference type="GO" id="GO:0006355">
    <property type="term" value="P:regulation of DNA-templated transcription"/>
    <property type="evidence" value="ECO:0007669"/>
    <property type="project" value="InterPro"/>
</dbReference>
<dbReference type="Gene3D" id="3.30.160.60">
    <property type="entry name" value="Classic Zinc Finger"/>
    <property type="match status" value="15"/>
</dbReference>
<feature type="compositionally biased region" description="Gly residues" evidence="10">
    <location>
        <begin position="42"/>
        <end position="53"/>
    </location>
</feature>
<evidence type="ECO:0000256" key="3">
    <source>
        <dbReference type="ARBA" id="ARBA00022723"/>
    </source>
</evidence>
<feature type="domain" description="C2H2-type" evidence="11">
    <location>
        <begin position="639"/>
        <end position="667"/>
    </location>
</feature>
<evidence type="ECO:0000256" key="9">
    <source>
        <dbReference type="PROSITE-ProRule" id="PRU00042"/>
    </source>
</evidence>
<dbReference type="InterPro" id="IPR036236">
    <property type="entry name" value="Znf_C2H2_sf"/>
</dbReference>
<feature type="region of interest" description="Disordered" evidence="10">
    <location>
        <begin position="414"/>
        <end position="436"/>
    </location>
</feature>
<dbReference type="SMART" id="SM00355">
    <property type="entry name" value="ZnF_C2H2"/>
    <property type="match status" value="15"/>
</dbReference>
<dbReference type="Pfam" id="PF01352">
    <property type="entry name" value="KRAB"/>
    <property type="match status" value="1"/>
</dbReference>
<feature type="compositionally biased region" description="Low complexity" evidence="10">
    <location>
        <begin position="1"/>
        <end position="12"/>
    </location>
</feature>
<reference evidence="13" key="3">
    <citation type="submission" date="2025-09" db="UniProtKB">
        <authorList>
            <consortium name="Ensembl"/>
        </authorList>
    </citation>
    <scope>IDENTIFICATION</scope>
</reference>
<keyword evidence="7" id="KW-0238">DNA-binding</keyword>
<feature type="compositionally biased region" description="Basic and acidic residues" evidence="10">
    <location>
        <begin position="79"/>
        <end position="94"/>
    </location>
</feature>
<dbReference type="SUPFAM" id="SSF57667">
    <property type="entry name" value="beta-beta-alpha zinc fingers"/>
    <property type="match status" value="8"/>
</dbReference>
<evidence type="ECO:0000313" key="13">
    <source>
        <dbReference type="Ensembl" id="ENSMODP00000048191.1"/>
    </source>
</evidence>
<accession>A0A5F8GM12</accession>
<evidence type="ECO:0000259" key="11">
    <source>
        <dbReference type="PROSITE" id="PS50157"/>
    </source>
</evidence>
<dbReference type="InterPro" id="IPR013087">
    <property type="entry name" value="Znf_C2H2_type"/>
</dbReference>
<feature type="domain" description="C2H2-type" evidence="11">
    <location>
        <begin position="611"/>
        <end position="638"/>
    </location>
</feature>
<feature type="compositionally biased region" description="Low complexity" evidence="10">
    <location>
        <begin position="20"/>
        <end position="29"/>
    </location>
</feature>
<dbReference type="GeneTree" id="ENSGT00940000161437"/>
<comment type="subcellular location">
    <subcellularLocation>
        <location evidence="1">Nucleus</location>
    </subcellularLocation>
</comment>
<dbReference type="FunFam" id="3.30.160.60:FF:002343">
    <property type="entry name" value="Zinc finger protein 33A"/>
    <property type="match status" value="7"/>
</dbReference>
<dbReference type="FunFam" id="3.30.160.60:FF:000785">
    <property type="entry name" value="zinc finger protein 648"/>
    <property type="match status" value="1"/>
</dbReference>
<feature type="domain" description="C2H2-type" evidence="11">
    <location>
        <begin position="921"/>
        <end position="948"/>
    </location>
</feature>
<dbReference type="FunFam" id="3.30.160.60:FF:000358">
    <property type="entry name" value="zinc finger protein 24"/>
    <property type="match status" value="1"/>
</dbReference>
<evidence type="ECO:0000256" key="2">
    <source>
        <dbReference type="ARBA" id="ARBA00006991"/>
    </source>
</evidence>
<dbReference type="PROSITE" id="PS50157">
    <property type="entry name" value="ZINC_FINGER_C2H2_2"/>
    <property type="match status" value="15"/>
</dbReference>
<feature type="domain" description="KRAB" evidence="12">
    <location>
        <begin position="275"/>
        <end position="347"/>
    </location>
</feature>
<feature type="domain" description="C2H2-type" evidence="11">
    <location>
        <begin position="864"/>
        <end position="891"/>
    </location>
</feature>
<dbReference type="FunFam" id="3.30.160.60:FF:001498">
    <property type="entry name" value="Zinc finger protein 404"/>
    <property type="match status" value="2"/>
</dbReference>
<dbReference type="FunFam" id="3.30.160.60:FF:002864">
    <property type="match status" value="1"/>
</dbReference>
<evidence type="ECO:0000256" key="7">
    <source>
        <dbReference type="ARBA" id="ARBA00023125"/>
    </source>
</evidence>
<keyword evidence="3" id="KW-0479">Metal-binding</keyword>
<protein>
    <submittedName>
        <fullName evidence="13">Zinc finger protein 260-like</fullName>
    </submittedName>
</protein>
<dbReference type="SMART" id="SM00349">
    <property type="entry name" value="KRAB"/>
    <property type="match status" value="1"/>
</dbReference>
<feature type="domain" description="C2H2-type" evidence="11">
    <location>
        <begin position="836"/>
        <end position="863"/>
    </location>
</feature>
<feature type="domain" description="C2H2-type" evidence="11">
    <location>
        <begin position="808"/>
        <end position="835"/>
    </location>
</feature>
<evidence type="ECO:0000256" key="10">
    <source>
        <dbReference type="SAM" id="MobiDB-lite"/>
    </source>
</evidence>
<reference evidence="13 14" key="1">
    <citation type="journal article" date="2007" name="Nature">
        <title>Genome of the marsupial Monodelphis domestica reveals innovation in non-coding sequences.</title>
        <authorList>
            <person name="Mikkelsen T.S."/>
            <person name="Wakefield M.J."/>
            <person name="Aken B."/>
            <person name="Amemiya C.T."/>
            <person name="Chang J.L."/>
            <person name="Duke S."/>
            <person name="Garber M."/>
            <person name="Gentles A.J."/>
            <person name="Goodstadt L."/>
            <person name="Heger A."/>
            <person name="Jurka J."/>
            <person name="Kamal M."/>
            <person name="Mauceli E."/>
            <person name="Searle S.M."/>
            <person name="Sharpe T."/>
            <person name="Baker M.L."/>
            <person name="Batzer M.A."/>
            <person name="Benos P.V."/>
            <person name="Belov K."/>
            <person name="Clamp M."/>
            <person name="Cook A."/>
            <person name="Cuff J."/>
            <person name="Das R."/>
            <person name="Davidow L."/>
            <person name="Deakin J.E."/>
            <person name="Fazzari M.J."/>
            <person name="Glass J.L."/>
            <person name="Grabherr M."/>
            <person name="Greally J.M."/>
            <person name="Gu W."/>
            <person name="Hore T.A."/>
            <person name="Huttley G.A."/>
            <person name="Kleber M."/>
            <person name="Jirtle R.L."/>
            <person name="Koina E."/>
            <person name="Lee J.T."/>
            <person name="Mahony S."/>
            <person name="Marra M.A."/>
            <person name="Miller R.D."/>
            <person name="Nicholls R.D."/>
            <person name="Oda M."/>
            <person name="Papenfuss A.T."/>
            <person name="Parra Z.E."/>
            <person name="Pollock D.D."/>
            <person name="Ray D.A."/>
            <person name="Schein J.E."/>
            <person name="Speed T.P."/>
            <person name="Thompson K."/>
            <person name="VandeBerg J.L."/>
            <person name="Wade C.M."/>
            <person name="Walker J.A."/>
            <person name="Waters P.D."/>
            <person name="Webber C."/>
            <person name="Weidman J.R."/>
            <person name="Xie X."/>
            <person name="Zody M.C."/>
            <person name="Baldwin J."/>
            <person name="Abdouelleil A."/>
            <person name="Abdulkadir J."/>
            <person name="Abebe A."/>
            <person name="Abera B."/>
            <person name="Abreu J."/>
            <person name="Acer S.C."/>
            <person name="Aftuck L."/>
            <person name="Alexander A."/>
            <person name="An P."/>
            <person name="Anderson E."/>
            <person name="Anderson S."/>
            <person name="Arachi H."/>
            <person name="Azer M."/>
            <person name="Bachantsang P."/>
            <person name="Barry A."/>
            <person name="Bayul T."/>
            <person name="Berlin A."/>
            <person name="Bessette D."/>
            <person name="Bloom T."/>
            <person name="Bloom T."/>
            <person name="Boguslavskiy L."/>
            <person name="Bonnet C."/>
            <person name="Boukhgalter B."/>
            <person name="Bourzgui I."/>
            <person name="Brown A."/>
            <person name="Cahill P."/>
            <person name="Channer S."/>
            <person name="Cheshatsang Y."/>
            <person name="Chuda L."/>
            <person name="Citroen M."/>
            <person name="Collymore A."/>
            <person name="Cooke P."/>
            <person name="Costello M."/>
            <person name="D'Aco K."/>
            <person name="Daza R."/>
            <person name="De Haan G."/>
            <person name="DeGray S."/>
            <person name="DeMaso C."/>
            <person name="Dhargay N."/>
            <person name="Dooley K."/>
            <person name="Dooley E."/>
            <person name="Doricent M."/>
            <person name="Dorje P."/>
            <person name="Dorjee K."/>
            <person name="Dupes A."/>
            <person name="Elong R."/>
            <person name="Falk J."/>
            <person name="Farina A."/>
            <person name="Faro S."/>
            <person name="Ferguson D."/>
            <person name="Fisher S."/>
            <person name="Foley C.D."/>
            <person name="Franke A."/>
            <person name="Friedrich D."/>
            <person name="Gadbois L."/>
            <person name="Gearin G."/>
            <person name="Gearin C.R."/>
            <person name="Giannoukos G."/>
            <person name="Goode T."/>
            <person name="Graham J."/>
            <person name="Grandbois E."/>
            <person name="Grewal S."/>
            <person name="Gyaltsen K."/>
            <person name="Hafez N."/>
            <person name="Hagos B."/>
            <person name="Hall J."/>
            <person name="Henson C."/>
            <person name="Hollinger A."/>
            <person name="Honan T."/>
            <person name="Huard M.D."/>
            <person name="Hughes L."/>
            <person name="Hurhula B."/>
            <person name="Husby M.E."/>
            <person name="Kamat A."/>
            <person name="Kanga B."/>
            <person name="Kashin S."/>
            <person name="Khazanovich D."/>
            <person name="Kisner P."/>
            <person name="Lance K."/>
            <person name="Lara M."/>
            <person name="Lee W."/>
            <person name="Lennon N."/>
            <person name="Letendre F."/>
            <person name="LeVine R."/>
            <person name="Lipovsky A."/>
            <person name="Liu X."/>
            <person name="Liu J."/>
            <person name="Liu S."/>
            <person name="Lokyitsang T."/>
            <person name="Lokyitsang Y."/>
            <person name="Lubonja R."/>
            <person name="Lui A."/>
            <person name="MacDonald P."/>
            <person name="Magnisalis V."/>
            <person name="Maru K."/>
            <person name="Matthews C."/>
            <person name="McCusker W."/>
            <person name="McDonough S."/>
            <person name="Mehta T."/>
            <person name="Meldrim J."/>
            <person name="Meneus L."/>
            <person name="Mihai O."/>
            <person name="Mihalev A."/>
            <person name="Mihova T."/>
            <person name="Mittelman R."/>
            <person name="Mlenga V."/>
            <person name="Montmayeur A."/>
            <person name="Mulrain L."/>
            <person name="Navidi A."/>
            <person name="Naylor J."/>
            <person name="Negash T."/>
            <person name="Nguyen T."/>
            <person name="Nguyen N."/>
            <person name="Nicol R."/>
            <person name="Norbu C."/>
            <person name="Norbu N."/>
            <person name="Novod N."/>
            <person name="O'Neill B."/>
            <person name="Osman S."/>
            <person name="Markiewicz E."/>
            <person name="Oyono O.L."/>
            <person name="Patti C."/>
            <person name="Phunkhang P."/>
            <person name="Pierre F."/>
            <person name="Priest M."/>
            <person name="Raghuraman S."/>
            <person name="Rege F."/>
            <person name="Reyes R."/>
            <person name="Rise C."/>
            <person name="Rogov P."/>
            <person name="Ross K."/>
            <person name="Ryan E."/>
            <person name="Settipalli S."/>
            <person name="Shea T."/>
            <person name="Sherpa N."/>
            <person name="Shi L."/>
            <person name="Shih D."/>
            <person name="Sparrow T."/>
            <person name="Spaulding J."/>
            <person name="Stalker J."/>
            <person name="Stange-Thomann N."/>
            <person name="Stavropoulos S."/>
            <person name="Stone C."/>
            <person name="Strader C."/>
            <person name="Tesfaye S."/>
            <person name="Thomson T."/>
            <person name="Thoulutsang Y."/>
            <person name="Thoulutsang D."/>
            <person name="Topham K."/>
            <person name="Topping I."/>
            <person name="Tsamla T."/>
            <person name="Vassiliev H."/>
            <person name="Vo A."/>
            <person name="Wangchuk T."/>
            <person name="Wangdi T."/>
            <person name="Weiand M."/>
            <person name="Wilkinson J."/>
            <person name="Wilson A."/>
            <person name="Yadav S."/>
            <person name="Young G."/>
            <person name="Yu Q."/>
            <person name="Zembek L."/>
            <person name="Zhong D."/>
            <person name="Zimmer A."/>
            <person name="Zwirko Z."/>
            <person name="Jaffe D.B."/>
            <person name="Alvarez P."/>
            <person name="Brockman W."/>
            <person name="Butler J."/>
            <person name="Chin C."/>
            <person name="Gnerre S."/>
            <person name="MacCallum I."/>
            <person name="Graves J.A."/>
            <person name="Ponting C.P."/>
            <person name="Breen M."/>
            <person name="Samollow P.B."/>
            <person name="Lander E.S."/>
            <person name="Lindblad-Toh K."/>
        </authorList>
    </citation>
    <scope>NUCLEOTIDE SEQUENCE [LARGE SCALE GENOMIC DNA]</scope>
</reference>
<dbReference type="InParanoid" id="A0A5F8GM12"/>
<dbReference type="Ensembl" id="ENSMODT00000065425.1">
    <property type="protein sequence ID" value="ENSMODP00000048191.1"/>
    <property type="gene ID" value="ENSMODG00000027792.2"/>
</dbReference>
<dbReference type="Pfam" id="PF00096">
    <property type="entry name" value="zf-C2H2"/>
    <property type="match status" value="15"/>
</dbReference>
<keyword evidence="14" id="KW-1185">Reference proteome</keyword>
<feature type="domain" description="C2H2-type" evidence="11">
    <location>
        <begin position="949"/>
        <end position="977"/>
    </location>
</feature>
<feature type="region of interest" description="Disordered" evidence="10">
    <location>
        <begin position="448"/>
        <end position="477"/>
    </location>
</feature>
<keyword evidence="4" id="KW-0677">Repeat</keyword>
<dbReference type="InterPro" id="IPR036051">
    <property type="entry name" value="KRAB_dom_sf"/>
</dbReference>
<dbReference type="Gene3D" id="6.10.140.140">
    <property type="match status" value="1"/>
</dbReference>
<feature type="domain" description="C2H2-type" evidence="11">
    <location>
        <begin position="668"/>
        <end position="695"/>
    </location>
</feature>
<reference evidence="13" key="2">
    <citation type="submission" date="2025-08" db="UniProtKB">
        <authorList>
            <consortium name="Ensembl"/>
        </authorList>
    </citation>
    <scope>IDENTIFICATION</scope>
</reference>
<comment type="similarity">
    <text evidence="2">Belongs to the krueppel C2H2-type zinc-finger protein family.</text>
</comment>
<dbReference type="GO" id="GO:0005634">
    <property type="term" value="C:nucleus"/>
    <property type="evidence" value="ECO:0007669"/>
    <property type="project" value="UniProtKB-SubCell"/>
</dbReference>
<evidence type="ECO:0000256" key="6">
    <source>
        <dbReference type="ARBA" id="ARBA00022833"/>
    </source>
</evidence>
<feature type="compositionally biased region" description="Gly residues" evidence="10">
    <location>
        <begin position="125"/>
        <end position="139"/>
    </location>
</feature>
<dbReference type="GO" id="GO:0008270">
    <property type="term" value="F:zinc ion binding"/>
    <property type="evidence" value="ECO:0007669"/>
    <property type="project" value="UniProtKB-KW"/>
</dbReference>
<evidence type="ECO:0000313" key="14">
    <source>
        <dbReference type="Proteomes" id="UP000002280"/>
    </source>
</evidence>
<evidence type="ECO:0000256" key="8">
    <source>
        <dbReference type="ARBA" id="ARBA00023242"/>
    </source>
</evidence>
<organism evidence="13 14">
    <name type="scientific">Monodelphis domestica</name>
    <name type="common">Gray short-tailed opossum</name>
    <dbReference type="NCBI Taxonomy" id="13616"/>
    <lineage>
        <taxon>Eukaryota</taxon>
        <taxon>Metazoa</taxon>
        <taxon>Chordata</taxon>
        <taxon>Craniata</taxon>
        <taxon>Vertebrata</taxon>
        <taxon>Euteleostomi</taxon>
        <taxon>Mammalia</taxon>
        <taxon>Metatheria</taxon>
        <taxon>Didelphimorphia</taxon>
        <taxon>Didelphidae</taxon>
        <taxon>Monodelphis</taxon>
    </lineage>
</organism>
<keyword evidence="6" id="KW-0862">Zinc</keyword>
<feature type="compositionally biased region" description="Pro residues" evidence="10">
    <location>
        <begin position="54"/>
        <end position="63"/>
    </location>
</feature>
<dbReference type="PANTHER" id="PTHR24381">
    <property type="entry name" value="ZINC FINGER PROTEIN"/>
    <property type="match status" value="1"/>
</dbReference>
<dbReference type="FunFam" id="3.30.160.60:FF:000295">
    <property type="entry name" value="zinc finger protein 19"/>
    <property type="match status" value="2"/>
</dbReference>